<organism evidence="2">
    <name type="scientific">Klosneuvirus KNV1</name>
    <dbReference type="NCBI Taxonomy" id="1977640"/>
    <lineage>
        <taxon>Viruses</taxon>
        <taxon>Varidnaviria</taxon>
        <taxon>Bamfordvirae</taxon>
        <taxon>Nucleocytoviricota</taxon>
        <taxon>Megaviricetes</taxon>
        <taxon>Imitervirales</taxon>
        <taxon>Mimiviridae</taxon>
        <taxon>Klosneuvirinae</taxon>
        <taxon>Klosneuvirus</taxon>
    </lineage>
</organism>
<dbReference type="EMBL" id="KY684109">
    <property type="protein sequence ID" value="ARF11828.1"/>
    <property type="molecule type" value="Genomic_DNA"/>
</dbReference>
<accession>A0A1V0SJM3</accession>
<feature type="compositionally biased region" description="Polar residues" evidence="1">
    <location>
        <begin position="977"/>
        <end position="987"/>
    </location>
</feature>
<reference evidence="2" key="1">
    <citation type="journal article" date="2017" name="Science">
        <title>Giant viruses with an expanded complement of translation system components.</title>
        <authorList>
            <person name="Schulz F."/>
            <person name="Yutin N."/>
            <person name="Ivanova N.N."/>
            <person name="Ortega D.R."/>
            <person name="Lee T.K."/>
            <person name="Vierheilig J."/>
            <person name="Daims H."/>
            <person name="Horn M."/>
            <person name="Wagner M."/>
            <person name="Jensen G.J."/>
            <person name="Kyrpides N.C."/>
            <person name="Koonin E.V."/>
            <person name="Woyke T."/>
        </authorList>
    </citation>
    <scope>NUCLEOTIDE SEQUENCE</scope>
    <source>
        <strain evidence="2">KNV1</strain>
    </source>
</reference>
<sequence length="1953" mass="231132">MEPIKIIYKYKNNNSRIQYHVYIFTGDVPNNVMTILKKIQDMSLYDALTEITDSEQKILIKQYGEKWYNSFYNTYHINYSIDEIKKNKKNQTDLINKFGEEWYNNHIKQFELIDRKILYTYTALIKDEIIKRELKRKKIITEEEEEEMDYTTTKPITLKTLKAQLGGSYREESAYTGEYAETVEILDEMATCDYNLFGGFDDDNDDDDDDEVDVKYSNRIDKKISRVNKDLVIDTDEDENVMIDDIIEQPDDEINLGDTDETLNKEADEDGDGVVEFDEGLDQEVILEDEEMELDDLEKIYQDNDVMTDPKLTETSNLIKQALNDDKIFKKSDKHMAEFDTDKDNVNFDENLKNVYKKHYVTGQYIFKDDTIKTLKSKICTSIRNNPKFDSDGIIPPSRQYLWSEYIFEEKLERIMIGQKWIRRSDLLNIDVEPNVNMRFYQELRGNLKILRDNIRRYGSKIKREDDDFNILYDYEGYYMNNEIFMIDVYNELGKGFNTDAESLRNIEDVYIKIYFPRIKHDDIKHIVDYVNGDTKVEVDKSKNIYDTLIGDLIIEKEIMHEVEKDKKIGKYKELFKDNYVTQSTIHVNLRVANDTKIDLFRIFNEFITTNDYPFIQYQTIDGNKIYKWNMTEIERFTNNKKNTDLLTKWFERAPYGISVKVRIKEKDVEKFMAIDLSETGRIEYKTQWKEENMATIEDIKGTYIYIRNLIEKINSESKIVKFELPQDFEFKYAFINTIQKFELPGKHTINHNDLSEFARYFYPYVALVVEPRKRQSKLKKSDEKGKYGTYLCYKRISKYENQGRIEQRILYFIRNYDYTDQMLANEISKQFNLTLERAVEEIERVKNKNPYIKKSRKILKKLENIPKYKTPGIRIDIQGKQRDRYKIRVSGARNKEQLDRIISFYGVLIYLYAETYLLKNPEKQYLKEKLKNLTKIAKRRNKVDEIVDYDKEKKNIKQMASVDKQRIGFKPEKGENQYSRSCQNSGTDKKRQPHHQYTALDDLLRQGFKFNKTTGLYEKKVILKGKKEVVIRAVGLDNLDDGNPTGTVYYACDPNENGEHMFIGFLSKSSNPYGQCMPCCFKKDAYTTTNKEKKDYFMKCIGQKETVEKVATKQPIGEKLYILQDTNKIQEGKYGFLPKYLDYYLNQMQGKIRKYKDHYLLSSDTGYYFKYGSKQEENNFLNSCAAALDMELSELKNKIISSLTKDKNDMLFTALNNGDIKTSFGKRDKYIEFIQNSSGIKFEAINHIMTIPGVITPNGLNIIIFKKETTIIKKTLEKENIKDDFITMCQNIEEIDNIKDINRDNIILLKENKNYNPIINIKKNKTDVNFVINKIFKYEIKNDNIINHIYDFYKRGCETDIIGDDVNHINAKIIYKQLIQLNKDKYIPHSQMVDTRNKCKYIITKNSTVIPVKQSGSIYDLPIIKTITNKIQSFDETLDRFNELANDNIKVKPIGIYYDIKRKDDVNIVGIMTELYELVPITPIFVNMDIITKKGFITEYKQMYDYIDIDIAKGKDNFKIDDRISTMAMNKYEIESYELFRLHLSHYLNKPSNEIIKNKIIKIVSDQKTDKAFKRNIIKGLLFRLIDKNLKKLYDKMSTPKQDGEKQDGEKQDGGKHDRLLHVINKRPNLTNYEINNDREMCYIHKSKEECFNNKHCHWAYDECNFALTRDLIITFVNKVSEEFINNDHKAAELLQRDNYFVSDIVDYNNYKERDNQKIIKSSNIAINKALHELFGKDNLPIIGKKKLIKTNDNDLKDLNMNHTLKSHADFFIQSIIPNNISLLRAYANAYNWIKHTYYDLTTRNLGYYNNIQTDMANFFRGVIIDWITEKNNYTDIITNLKNYMDINKKSFIDRYIHKLNQEVMKTTGVVELYILNKKYGIPIIVYDQYNTIIYIFDKNIIYDKFITNSDINDKKYDKYKDIINLNKYIHIRYASLSTSNIPMSVEVIYYK</sequence>
<name>A0A1V0SJM3_9VIRU</name>
<feature type="region of interest" description="Disordered" evidence="1">
    <location>
        <begin position="252"/>
        <end position="273"/>
    </location>
</feature>
<feature type="region of interest" description="Disordered" evidence="1">
    <location>
        <begin position="1598"/>
        <end position="1619"/>
    </location>
</feature>
<proteinExistence type="predicted"/>
<evidence type="ECO:0000313" key="2">
    <source>
        <dbReference type="EMBL" id="ARF11828.1"/>
    </source>
</evidence>
<feature type="compositionally biased region" description="Basic and acidic residues" evidence="1">
    <location>
        <begin position="1603"/>
        <end position="1619"/>
    </location>
</feature>
<evidence type="ECO:0000256" key="1">
    <source>
        <dbReference type="SAM" id="MobiDB-lite"/>
    </source>
</evidence>
<gene>
    <name evidence="2" type="ORF">Klosneuvirus_2_264</name>
</gene>
<feature type="region of interest" description="Disordered" evidence="1">
    <location>
        <begin position="974"/>
        <end position="994"/>
    </location>
</feature>
<protein>
    <submittedName>
        <fullName evidence="2">Early transcription factor VETF large subunit</fullName>
    </submittedName>
</protein>